<evidence type="ECO:0000256" key="4">
    <source>
        <dbReference type="ARBA" id="ARBA00022989"/>
    </source>
</evidence>
<feature type="transmembrane region" description="Helical" evidence="6">
    <location>
        <begin position="232"/>
        <end position="254"/>
    </location>
</feature>
<name>A0A517TEL6_9PLAN</name>
<protein>
    <recommendedName>
        <fullName evidence="6">TVP38/TMEM64 family membrane protein</fullName>
    </recommendedName>
</protein>
<keyword evidence="2 6" id="KW-1003">Cell membrane</keyword>
<dbReference type="OrthoDB" id="9779114at2"/>
<keyword evidence="5 6" id="KW-0472">Membrane</keyword>
<evidence type="ECO:0000256" key="1">
    <source>
        <dbReference type="ARBA" id="ARBA00004651"/>
    </source>
</evidence>
<feature type="transmembrane region" description="Helical" evidence="6">
    <location>
        <begin position="182"/>
        <end position="202"/>
    </location>
</feature>
<accession>A0A517TEL6</accession>
<dbReference type="GO" id="GO:0005886">
    <property type="term" value="C:plasma membrane"/>
    <property type="evidence" value="ECO:0007669"/>
    <property type="project" value="UniProtKB-SubCell"/>
</dbReference>
<evidence type="ECO:0000313" key="10">
    <source>
        <dbReference type="Proteomes" id="UP000319976"/>
    </source>
</evidence>
<dbReference type="InterPro" id="IPR015414">
    <property type="entry name" value="TMEM64"/>
</dbReference>
<evidence type="ECO:0000313" key="9">
    <source>
        <dbReference type="EMBL" id="QDT66817.1"/>
    </source>
</evidence>
<organism evidence="9 10">
    <name type="scientific">Calycomorphotria hydatis</name>
    <dbReference type="NCBI Taxonomy" id="2528027"/>
    <lineage>
        <taxon>Bacteria</taxon>
        <taxon>Pseudomonadati</taxon>
        <taxon>Planctomycetota</taxon>
        <taxon>Planctomycetia</taxon>
        <taxon>Planctomycetales</taxon>
        <taxon>Planctomycetaceae</taxon>
        <taxon>Calycomorphotria</taxon>
    </lineage>
</organism>
<feature type="region of interest" description="Disordered" evidence="7">
    <location>
        <begin position="1"/>
        <end position="22"/>
    </location>
</feature>
<feature type="transmembrane region" description="Helical" evidence="6">
    <location>
        <begin position="79"/>
        <end position="103"/>
    </location>
</feature>
<dbReference type="EMBL" id="CP036316">
    <property type="protein sequence ID" value="QDT66817.1"/>
    <property type="molecule type" value="Genomic_DNA"/>
</dbReference>
<evidence type="ECO:0000256" key="6">
    <source>
        <dbReference type="RuleBase" id="RU366058"/>
    </source>
</evidence>
<keyword evidence="4 6" id="KW-1133">Transmembrane helix</keyword>
<dbReference type="RefSeq" id="WP_145266263.1">
    <property type="nucleotide sequence ID" value="NZ_CP036316.1"/>
</dbReference>
<feature type="transmembrane region" description="Helical" evidence="6">
    <location>
        <begin position="27"/>
        <end position="47"/>
    </location>
</feature>
<dbReference type="Pfam" id="PF09335">
    <property type="entry name" value="VTT_dom"/>
    <property type="match status" value="1"/>
</dbReference>
<evidence type="ECO:0000256" key="5">
    <source>
        <dbReference type="ARBA" id="ARBA00023136"/>
    </source>
</evidence>
<dbReference type="InterPro" id="IPR032816">
    <property type="entry name" value="VTT_dom"/>
</dbReference>
<dbReference type="KEGG" id="chya:V22_40890"/>
<comment type="similarity">
    <text evidence="6">Belongs to the TVP38/TMEM64 family.</text>
</comment>
<sequence>MDINSDTPDSVEDASEATPPRSPRSGLYKIALLAGVAIAFGVIYFLFGEYLQLETLAGYEAALLSYGESHLTLTITAAILIYAVVTGLSIPGALVLTIAYGWYFSRVLEPTLGGVGGIVGAIAIVSVSSTSGATIGFLLSRYLLRDTIQQRFPRYVEKFDRAIRDEGPFYLFSLRLFPGAPFFVVNLAMGLTPINTLTYWWVSQLGMLPGTSVYVYGGAQVPTLAKLADDGVTGLISINLLIALAVLALFPLALKLAYKFFVRKPVVGEAEVASEQSS</sequence>
<evidence type="ECO:0000256" key="2">
    <source>
        <dbReference type="ARBA" id="ARBA00022475"/>
    </source>
</evidence>
<comment type="subcellular location">
    <subcellularLocation>
        <location evidence="1 6">Cell membrane</location>
        <topology evidence="1 6">Multi-pass membrane protein</topology>
    </subcellularLocation>
</comment>
<feature type="transmembrane region" description="Helical" evidence="6">
    <location>
        <begin position="115"/>
        <end position="144"/>
    </location>
</feature>
<reference evidence="9 10" key="1">
    <citation type="submission" date="2019-02" db="EMBL/GenBank/DDBJ databases">
        <title>Deep-cultivation of Planctomycetes and their phenomic and genomic characterization uncovers novel biology.</title>
        <authorList>
            <person name="Wiegand S."/>
            <person name="Jogler M."/>
            <person name="Boedeker C."/>
            <person name="Pinto D."/>
            <person name="Vollmers J."/>
            <person name="Rivas-Marin E."/>
            <person name="Kohn T."/>
            <person name="Peeters S.H."/>
            <person name="Heuer A."/>
            <person name="Rast P."/>
            <person name="Oberbeckmann S."/>
            <person name="Bunk B."/>
            <person name="Jeske O."/>
            <person name="Meyerdierks A."/>
            <person name="Storesund J.E."/>
            <person name="Kallscheuer N."/>
            <person name="Luecker S."/>
            <person name="Lage O.M."/>
            <person name="Pohl T."/>
            <person name="Merkel B.J."/>
            <person name="Hornburger P."/>
            <person name="Mueller R.-W."/>
            <person name="Bruemmer F."/>
            <person name="Labrenz M."/>
            <person name="Spormann A.M."/>
            <person name="Op den Camp H."/>
            <person name="Overmann J."/>
            <person name="Amann R."/>
            <person name="Jetten M.S.M."/>
            <person name="Mascher T."/>
            <person name="Medema M.H."/>
            <person name="Devos D.P."/>
            <person name="Kaster A.-K."/>
            <person name="Ovreas L."/>
            <person name="Rohde M."/>
            <person name="Galperin M.Y."/>
            <person name="Jogler C."/>
        </authorList>
    </citation>
    <scope>NUCLEOTIDE SEQUENCE [LARGE SCALE GENOMIC DNA]</scope>
    <source>
        <strain evidence="9 10">V22</strain>
    </source>
</reference>
<evidence type="ECO:0000256" key="3">
    <source>
        <dbReference type="ARBA" id="ARBA00022692"/>
    </source>
</evidence>
<dbReference type="PANTHER" id="PTHR12677">
    <property type="entry name" value="GOLGI APPARATUS MEMBRANE PROTEIN TVP38-RELATED"/>
    <property type="match status" value="1"/>
</dbReference>
<evidence type="ECO:0000256" key="7">
    <source>
        <dbReference type="SAM" id="MobiDB-lite"/>
    </source>
</evidence>
<keyword evidence="3 6" id="KW-0812">Transmembrane</keyword>
<feature type="domain" description="VTT" evidence="8">
    <location>
        <begin position="111"/>
        <end position="219"/>
    </location>
</feature>
<keyword evidence="10" id="KW-1185">Reference proteome</keyword>
<dbReference type="PANTHER" id="PTHR12677:SF59">
    <property type="entry name" value="GOLGI APPARATUS MEMBRANE PROTEIN TVP38-RELATED"/>
    <property type="match status" value="1"/>
</dbReference>
<dbReference type="AlphaFoldDB" id="A0A517TEL6"/>
<evidence type="ECO:0000259" key="8">
    <source>
        <dbReference type="Pfam" id="PF09335"/>
    </source>
</evidence>
<proteinExistence type="inferred from homology"/>
<gene>
    <name evidence="9" type="ORF">V22_40890</name>
</gene>
<dbReference type="Proteomes" id="UP000319976">
    <property type="component" value="Chromosome"/>
</dbReference>